<keyword evidence="3" id="KW-1185">Reference proteome</keyword>
<gene>
    <name evidence="2" type="ORF">AVEN_220030_1</name>
</gene>
<dbReference type="OrthoDB" id="6568830at2759"/>
<evidence type="ECO:0000313" key="3">
    <source>
        <dbReference type="Proteomes" id="UP000499080"/>
    </source>
</evidence>
<organism evidence="2 3">
    <name type="scientific">Araneus ventricosus</name>
    <name type="common">Orbweaver spider</name>
    <name type="synonym">Epeira ventricosa</name>
    <dbReference type="NCBI Taxonomy" id="182803"/>
    <lineage>
        <taxon>Eukaryota</taxon>
        <taxon>Metazoa</taxon>
        <taxon>Ecdysozoa</taxon>
        <taxon>Arthropoda</taxon>
        <taxon>Chelicerata</taxon>
        <taxon>Arachnida</taxon>
        <taxon>Araneae</taxon>
        <taxon>Araneomorphae</taxon>
        <taxon>Entelegynae</taxon>
        <taxon>Araneoidea</taxon>
        <taxon>Araneidae</taxon>
        <taxon>Araneus</taxon>
    </lineage>
</organism>
<dbReference type="PANTHER" id="PTHR46060:SF1">
    <property type="entry name" value="MARINER MOS1 TRANSPOSASE-LIKE PROTEIN"/>
    <property type="match status" value="1"/>
</dbReference>
<protein>
    <recommendedName>
        <fullName evidence="4">Histone-lysine N-methyltransferase SETMAR</fullName>
    </recommendedName>
</protein>
<evidence type="ECO:0000256" key="1">
    <source>
        <dbReference type="SAM" id="SignalP"/>
    </source>
</evidence>
<dbReference type="PANTHER" id="PTHR46060">
    <property type="entry name" value="MARINER MOS1 TRANSPOSASE-LIKE PROTEIN"/>
    <property type="match status" value="1"/>
</dbReference>
<dbReference type="InterPro" id="IPR052709">
    <property type="entry name" value="Transposase-MT_Hybrid"/>
</dbReference>
<dbReference type="AlphaFoldDB" id="A0A4Y2CR41"/>
<reference evidence="2 3" key="1">
    <citation type="journal article" date="2019" name="Sci. Rep.">
        <title>Orb-weaving spider Araneus ventricosus genome elucidates the spidroin gene catalogue.</title>
        <authorList>
            <person name="Kono N."/>
            <person name="Nakamura H."/>
            <person name="Ohtoshi R."/>
            <person name="Moran D.A.P."/>
            <person name="Shinohara A."/>
            <person name="Yoshida Y."/>
            <person name="Fujiwara M."/>
            <person name="Mori M."/>
            <person name="Tomita M."/>
            <person name="Arakawa K."/>
        </authorList>
    </citation>
    <scope>NUCLEOTIDE SEQUENCE [LARGE SCALE GENOMIC DNA]</scope>
</reference>
<accession>A0A4Y2CR41</accession>
<dbReference type="Gene3D" id="3.30.420.10">
    <property type="entry name" value="Ribonuclease H-like superfamily/Ribonuclease H"/>
    <property type="match status" value="1"/>
</dbReference>
<dbReference type="EMBL" id="BGPR01000231">
    <property type="protein sequence ID" value="GBM06589.1"/>
    <property type="molecule type" value="Genomic_DNA"/>
</dbReference>
<evidence type="ECO:0008006" key="4">
    <source>
        <dbReference type="Google" id="ProtNLM"/>
    </source>
</evidence>
<proteinExistence type="predicted"/>
<comment type="caution">
    <text evidence="2">The sequence shown here is derived from an EMBL/GenBank/DDBJ whole genome shotgun (WGS) entry which is preliminary data.</text>
</comment>
<dbReference type="InterPro" id="IPR036397">
    <property type="entry name" value="RNaseH_sf"/>
</dbReference>
<feature type="signal peptide" evidence="1">
    <location>
        <begin position="1"/>
        <end position="20"/>
    </location>
</feature>
<dbReference type="GO" id="GO:0003676">
    <property type="term" value="F:nucleic acid binding"/>
    <property type="evidence" value="ECO:0007669"/>
    <property type="project" value="InterPro"/>
</dbReference>
<feature type="chain" id="PRO_5021348077" description="Histone-lysine N-methyltransferase SETMAR" evidence="1">
    <location>
        <begin position="21"/>
        <end position="132"/>
    </location>
</feature>
<dbReference type="Proteomes" id="UP000499080">
    <property type="component" value="Unassembled WGS sequence"/>
</dbReference>
<sequence length="132" mass="15013">MLSLNASWVVLFAFFKQNVGLWKAINAAVSYQTLQRLRIAIPTSGVVLIHDNVHPHNAVVTQQLLDQLKWDGSDHPAYSPDLETSDFHLFPELKNLLGGQSLQGKERLTWSLQYRLTSFLLGSPTLCRQERR</sequence>
<evidence type="ECO:0000313" key="2">
    <source>
        <dbReference type="EMBL" id="GBM06589.1"/>
    </source>
</evidence>
<name>A0A4Y2CR41_ARAVE</name>
<keyword evidence="1" id="KW-0732">Signal</keyword>